<dbReference type="AlphaFoldDB" id="A0A7D9E9C1"/>
<dbReference type="PANTHER" id="PTHR33361">
    <property type="entry name" value="GLR0591 PROTEIN"/>
    <property type="match status" value="1"/>
</dbReference>
<evidence type="ECO:0000313" key="2">
    <source>
        <dbReference type="EMBL" id="CAB4005003.1"/>
    </source>
</evidence>
<feature type="compositionally biased region" description="Acidic residues" evidence="1">
    <location>
        <begin position="42"/>
        <end position="56"/>
    </location>
</feature>
<sequence>MHYRNQRNCMGNHTIAQSSTSEGTSDDEGSFNGSPPNSIGSEIEDSLDDDHMEEDIDGRSRAGSSSSDSSTPTSQAGVKDDIVFSILKGLMLADEMKSSVKSIESLLNYAKDLYCKGDKNLEQYWPSNWRETEKLLKEVGYEDPKEYFICLDESHHANYDVMESKDSQCRFCGKPGTIQYYYIGLHQKVKLWCSDYSMCQKMATFWDEKDHWLDHEGPWFPLKEVWDGSRFSEVSWFWDPDSEWFLPTRCCFCSSIISGKQIEESYDGNKYNVTCCDCGAVNTCGGEKAYGDPRNIALIGHWDGWYPFRGKSSHTCGAIDVSVLNMSKKDRCTTSEVYVVGFVPCYKVPKKRPCALDAFLEPLVRDLEDSFIEGTKVNYARDIGEYKCGQTIVRCMLLLWTGDYPAQCEVGKFINCGIFPCRRHHLRGTNIECGSTYYIGDNRYHARFPVAPRVLEDEVQKMSKIEDEDRPTVRSNLAKESGYTGLSILHRLHKLYGFNVISDTVFDMMHNIPLNVVNKHINRFLNDGEVTSATKSMLDKRLAAMPWTSELKSGRVPKSCTKIGKWKAEEYRKFAFPASECVLGGLVDDEYFKIWVLAA</sequence>
<feature type="compositionally biased region" description="Polar residues" evidence="1">
    <location>
        <begin position="1"/>
        <end position="23"/>
    </location>
</feature>
<feature type="compositionally biased region" description="Polar residues" evidence="1">
    <location>
        <begin position="31"/>
        <end position="40"/>
    </location>
</feature>
<organism evidence="2 3">
    <name type="scientific">Paramuricea clavata</name>
    <name type="common">Red gorgonian</name>
    <name type="synonym">Violescent sea-whip</name>
    <dbReference type="NCBI Taxonomy" id="317549"/>
    <lineage>
        <taxon>Eukaryota</taxon>
        <taxon>Metazoa</taxon>
        <taxon>Cnidaria</taxon>
        <taxon>Anthozoa</taxon>
        <taxon>Octocorallia</taxon>
        <taxon>Malacalcyonacea</taxon>
        <taxon>Plexauridae</taxon>
        <taxon>Paramuricea</taxon>
    </lineage>
</organism>
<reference evidence="2" key="1">
    <citation type="submission" date="2020-04" db="EMBL/GenBank/DDBJ databases">
        <authorList>
            <person name="Alioto T."/>
            <person name="Alioto T."/>
            <person name="Gomez Garrido J."/>
        </authorList>
    </citation>
    <scope>NUCLEOTIDE SEQUENCE</scope>
    <source>
        <strain evidence="2">A484AB</strain>
    </source>
</reference>
<evidence type="ECO:0000256" key="1">
    <source>
        <dbReference type="SAM" id="MobiDB-lite"/>
    </source>
</evidence>
<comment type="caution">
    <text evidence="2">The sequence shown here is derived from an EMBL/GenBank/DDBJ whole genome shotgun (WGS) entry which is preliminary data.</text>
</comment>
<proteinExistence type="predicted"/>
<dbReference type="OrthoDB" id="5945181at2759"/>
<gene>
    <name evidence="2" type="ORF">PACLA_8A070642</name>
</gene>
<name>A0A7D9E9C1_PARCT</name>
<feature type="compositionally biased region" description="Low complexity" evidence="1">
    <location>
        <begin position="61"/>
        <end position="74"/>
    </location>
</feature>
<protein>
    <submittedName>
        <fullName evidence="2">Uncharacterized protein</fullName>
    </submittedName>
</protein>
<dbReference type="PANTHER" id="PTHR33361:SF2">
    <property type="entry name" value="DUF885 DOMAIN-CONTAINING PROTEIN"/>
    <property type="match status" value="1"/>
</dbReference>
<dbReference type="Proteomes" id="UP001152795">
    <property type="component" value="Unassembled WGS sequence"/>
</dbReference>
<dbReference type="EMBL" id="CACRXK020005069">
    <property type="protein sequence ID" value="CAB4005003.1"/>
    <property type="molecule type" value="Genomic_DNA"/>
</dbReference>
<accession>A0A7D9E9C1</accession>
<feature type="region of interest" description="Disordered" evidence="1">
    <location>
        <begin position="1"/>
        <end position="76"/>
    </location>
</feature>
<keyword evidence="3" id="KW-1185">Reference proteome</keyword>
<dbReference type="InterPro" id="IPR010281">
    <property type="entry name" value="DUF885"/>
</dbReference>
<evidence type="ECO:0000313" key="3">
    <source>
        <dbReference type="Proteomes" id="UP001152795"/>
    </source>
</evidence>